<dbReference type="OrthoDB" id="2349130at2759"/>
<accession>A0A9N9DWG6</accession>
<gene>
    <name evidence="1" type="ORF">FCALED_LOCUS11192</name>
</gene>
<organism evidence="1 2">
    <name type="scientific">Funneliformis caledonium</name>
    <dbReference type="NCBI Taxonomy" id="1117310"/>
    <lineage>
        <taxon>Eukaryota</taxon>
        <taxon>Fungi</taxon>
        <taxon>Fungi incertae sedis</taxon>
        <taxon>Mucoromycota</taxon>
        <taxon>Glomeromycotina</taxon>
        <taxon>Glomeromycetes</taxon>
        <taxon>Glomerales</taxon>
        <taxon>Glomeraceae</taxon>
        <taxon>Funneliformis</taxon>
    </lineage>
</organism>
<evidence type="ECO:0000313" key="1">
    <source>
        <dbReference type="EMBL" id="CAG8653575.1"/>
    </source>
</evidence>
<sequence length="58" mass="6851">MEKNFQETYDYDSVFFEFSEDTFNSEIPNVKLNEGDTYSSEETFIIAVKTYAKQQGFQ</sequence>
<feature type="non-terminal residue" evidence="1">
    <location>
        <position position="58"/>
    </location>
</feature>
<reference evidence="1" key="1">
    <citation type="submission" date="2021-06" db="EMBL/GenBank/DDBJ databases">
        <authorList>
            <person name="Kallberg Y."/>
            <person name="Tangrot J."/>
            <person name="Rosling A."/>
        </authorList>
    </citation>
    <scope>NUCLEOTIDE SEQUENCE</scope>
    <source>
        <strain evidence="1">UK204</strain>
    </source>
</reference>
<comment type="caution">
    <text evidence="1">The sequence shown here is derived from an EMBL/GenBank/DDBJ whole genome shotgun (WGS) entry which is preliminary data.</text>
</comment>
<protein>
    <submittedName>
        <fullName evidence="1">2180_t:CDS:1</fullName>
    </submittedName>
</protein>
<evidence type="ECO:0000313" key="2">
    <source>
        <dbReference type="Proteomes" id="UP000789570"/>
    </source>
</evidence>
<dbReference type="EMBL" id="CAJVPQ010004542">
    <property type="protein sequence ID" value="CAG8653575.1"/>
    <property type="molecule type" value="Genomic_DNA"/>
</dbReference>
<name>A0A9N9DWG6_9GLOM</name>
<dbReference type="Proteomes" id="UP000789570">
    <property type="component" value="Unassembled WGS sequence"/>
</dbReference>
<keyword evidence="2" id="KW-1185">Reference proteome</keyword>
<dbReference type="AlphaFoldDB" id="A0A9N9DWG6"/>
<proteinExistence type="predicted"/>